<comment type="caution">
    <text evidence="8">The sequence shown here is derived from an EMBL/GenBank/DDBJ whole genome shotgun (WGS) entry which is preliminary data.</text>
</comment>
<dbReference type="PANTHER" id="PTHR35807:SF1">
    <property type="entry name" value="TRANSCRIPTIONAL REGULATOR REDD"/>
    <property type="match status" value="1"/>
</dbReference>
<proteinExistence type="inferred from homology"/>
<dbReference type="CDD" id="cd15831">
    <property type="entry name" value="BTAD"/>
    <property type="match status" value="1"/>
</dbReference>
<dbReference type="SUPFAM" id="SSF46894">
    <property type="entry name" value="C-terminal effector domain of the bipartite response regulators"/>
    <property type="match status" value="1"/>
</dbReference>
<dbReference type="Gene3D" id="1.25.40.10">
    <property type="entry name" value="Tetratricopeptide repeat domain"/>
    <property type="match status" value="1"/>
</dbReference>
<name>A0ABW2TZM6_9PSEU</name>
<gene>
    <name evidence="8" type="ORF">ACFQV2_35320</name>
</gene>
<dbReference type="PROSITE" id="PS51755">
    <property type="entry name" value="OMPR_PHOB"/>
    <property type="match status" value="1"/>
</dbReference>
<evidence type="ECO:0000256" key="3">
    <source>
        <dbReference type="ARBA" id="ARBA00023125"/>
    </source>
</evidence>
<dbReference type="Proteomes" id="UP001596512">
    <property type="component" value="Unassembled WGS sequence"/>
</dbReference>
<evidence type="ECO:0000256" key="1">
    <source>
        <dbReference type="ARBA" id="ARBA00005820"/>
    </source>
</evidence>
<dbReference type="InterPro" id="IPR005158">
    <property type="entry name" value="BTAD"/>
</dbReference>
<feature type="compositionally biased region" description="Low complexity" evidence="6">
    <location>
        <begin position="277"/>
        <end position="298"/>
    </location>
</feature>
<feature type="domain" description="OmpR/PhoB-type" evidence="7">
    <location>
        <begin position="1"/>
        <end position="66"/>
    </location>
</feature>
<sequence length="368" mass="40937">MQRSLLACLLLEANRPVPVDRLAAWLWPGDPPRDVRTTLRGYVMRLRRSLGQDRIETRDPGYLLRARDDELDLLRFRRAANRAHAESDERANRLWREALAEWRGEPLSNVPCDALHREFVPELVEQRLLALDSRIDGDLRLGRHADVVADLTEVLRAHPLRERFWAHLMLAQYRSSRQADALDSYQRIRALLAEELGVEPSPELRELHRSILAGDVAPVPTAHVAPVPAHLPPDVYAFTGRADGLAELDGVAASADGRVAIAVLTGSAGWARPRSPCTGRTATATGSRTGSSSSTCAATDRRTRSTPPTRSRRCCARWARPSHPAPRSAPRCSARSWPSARRSSCWTTPAVRTRSARSSPARRPAPCW</sequence>
<evidence type="ECO:0000256" key="5">
    <source>
        <dbReference type="PROSITE-ProRule" id="PRU01091"/>
    </source>
</evidence>
<feature type="region of interest" description="Disordered" evidence="6">
    <location>
        <begin position="272"/>
        <end position="368"/>
    </location>
</feature>
<protein>
    <submittedName>
        <fullName evidence="8">BTAD domain-containing putative transcriptional regulator</fullName>
    </submittedName>
</protein>
<keyword evidence="3 5" id="KW-0238">DNA-binding</keyword>
<dbReference type="InterPro" id="IPR011990">
    <property type="entry name" value="TPR-like_helical_dom_sf"/>
</dbReference>
<dbReference type="SMART" id="SM01043">
    <property type="entry name" value="BTAD"/>
    <property type="match status" value="1"/>
</dbReference>
<evidence type="ECO:0000256" key="4">
    <source>
        <dbReference type="ARBA" id="ARBA00023163"/>
    </source>
</evidence>
<organism evidence="8 9">
    <name type="scientific">Actinokineospora soli</name>
    <dbReference type="NCBI Taxonomy" id="1048753"/>
    <lineage>
        <taxon>Bacteria</taxon>
        <taxon>Bacillati</taxon>
        <taxon>Actinomycetota</taxon>
        <taxon>Actinomycetes</taxon>
        <taxon>Pseudonocardiales</taxon>
        <taxon>Pseudonocardiaceae</taxon>
        <taxon>Actinokineospora</taxon>
    </lineage>
</organism>
<dbReference type="InterPro" id="IPR036388">
    <property type="entry name" value="WH-like_DNA-bd_sf"/>
</dbReference>
<evidence type="ECO:0000256" key="2">
    <source>
        <dbReference type="ARBA" id="ARBA00023015"/>
    </source>
</evidence>
<dbReference type="Gene3D" id="1.10.10.10">
    <property type="entry name" value="Winged helix-like DNA-binding domain superfamily/Winged helix DNA-binding domain"/>
    <property type="match status" value="1"/>
</dbReference>
<dbReference type="EMBL" id="JBHTEY010000004">
    <property type="protein sequence ID" value="MFC7617898.1"/>
    <property type="molecule type" value="Genomic_DNA"/>
</dbReference>
<dbReference type="SMART" id="SM00862">
    <property type="entry name" value="Trans_reg_C"/>
    <property type="match status" value="1"/>
</dbReference>
<evidence type="ECO:0000256" key="6">
    <source>
        <dbReference type="SAM" id="MobiDB-lite"/>
    </source>
</evidence>
<dbReference type="InterPro" id="IPR051677">
    <property type="entry name" value="AfsR-DnrI-RedD_regulator"/>
</dbReference>
<evidence type="ECO:0000259" key="7">
    <source>
        <dbReference type="PROSITE" id="PS51755"/>
    </source>
</evidence>
<dbReference type="InterPro" id="IPR016032">
    <property type="entry name" value="Sig_transdc_resp-reg_C-effctor"/>
</dbReference>
<dbReference type="SUPFAM" id="SSF48452">
    <property type="entry name" value="TPR-like"/>
    <property type="match status" value="1"/>
</dbReference>
<keyword evidence="2" id="KW-0805">Transcription regulation</keyword>
<reference evidence="9" key="1">
    <citation type="journal article" date="2019" name="Int. J. Syst. Evol. Microbiol.">
        <title>The Global Catalogue of Microorganisms (GCM) 10K type strain sequencing project: providing services to taxonomists for standard genome sequencing and annotation.</title>
        <authorList>
            <consortium name="The Broad Institute Genomics Platform"/>
            <consortium name="The Broad Institute Genome Sequencing Center for Infectious Disease"/>
            <person name="Wu L."/>
            <person name="Ma J."/>
        </authorList>
    </citation>
    <scope>NUCLEOTIDE SEQUENCE [LARGE SCALE GENOMIC DNA]</scope>
    <source>
        <strain evidence="9">JCM 17695</strain>
    </source>
</reference>
<feature type="DNA-binding region" description="OmpR/PhoB-type" evidence="5">
    <location>
        <begin position="1"/>
        <end position="66"/>
    </location>
</feature>
<feature type="compositionally biased region" description="Low complexity" evidence="6">
    <location>
        <begin position="316"/>
        <end position="368"/>
    </location>
</feature>
<dbReference type="Pfam" id="PF00486">
    <property type="entry name" value="Trans_reg_C"/>
    <property type="match status" value="1"/>
</dbReference>
<evidence type="ECO:0000313" key="8">
    <source>
        <dbReference type="EMBL" id="MFC7617898.1"/>
    </source>
</evidence>
<dbReference type="InterPro" id="IPR001867">
    <property type="entry name" value="OmpR/PhoB-type_DNA-bd"/>
</dbReference>
<evidence type="ECO:0000313" key="9">
    <source>
        <dbReference type="Proteomes" id="UP001596512"/>
    </source>
</evidence>
<accession>A0ABW2TZM6</accession>
<comment type="similarity">
    <text evidence="1">Belongs to the AfsR/DnrI/RedD regulatory family.</text>
</comment>
<keyword evidence="9" id="KW-1185">Reference proteome</keyword>
<keyword evidence="4" id="KW-0804">Transcription</keyword>
<dbReference type="Pfam" id="PF03704">
    <property type="entry name" value="BTAD"/>
    <property type="match status" value="1"/>
</dbReference>
<dbReference type="PANTHER" id="PTHR35807">
    <property type="entry name" value="TRANSCRIPTIONAL REGULATOR REDD-RELATED"/>
    <property type="match status" value="1"/>
</dbReference>